<dbReference type="Gene3D" id="2.130.10.10">
    <property type="entry name" value="YVTN repeat-like/Quinoprotein amine dehydrogenase"/>
    <property type="match status" value="2"/>
</dbReference>
<evidence type="ECO:0000256" key="4">
    <source>
        <dbReference type="ARBA" id="ARBA00040563"/>
    </source>
</evidence>
<name>A0A164TKY1_9AGAM</name>
<sequence>MPPPPPSPAHILRLHGSQINDLSFSPDNERLYAGDADGHVTISSTITLRPIANWKPHSDGLLGIQEWNEFIITQGRDNKLHIWQRPGKAAQLTETAGSPDLATPQLLKTLDVNSLNYCRFSIMNLYDTTDLGYTGMLAIPNLVDSSVADIWSLPSLTRIHAAVGKWDVEGPIPVDGRGDTKTGIIMALHLFLSEEESSSRRRLKLLAAYENGSVTLWGFSEGLGDMSVESKGWNEIWSSRIHVETVMAMAVTPENRVAFTVSADHIIGQYPMEQTECESTNASPTIHRTKYPGNAAIAIRSDGRIFATGGWDGKVRLYSTKSCKPLGTLSYHRDSCRAIAFANQNYEGFASDDADESDDDIEERLERKHWFAAGGKEGRISLWKLMDFTKK</sequence>
<proteinExistence type="inferred from homology"/>
<dbReference type="InterPro" id="IPR036322">
    <property type="entry name" value="WD40_repeat_dom_sf"/>
</dbReference>
<evidence type="ECO:0000313" key="7">
    <source>
        <dbReference type="Proteomes" id="UP000076722"/>
    </source>
</evidence>
<dbReference type="PANTHER" id="PTHR19854:SF1">
    <property type="entry name" value="GUANINE NUCLEOTIDE-BINDING PROTEIN SUBUNIT BETA-LIKE PROTEIN 1"/>
    <property type="match status" value="1"/>
</dbReference>
<evidence type="ECO:0000256" key="2">
    <source>
        <dbReference type="ARBA" id="ARBA00022737"/>
    </source>
</evidence>
<dbReference type="OrthoDB" id="7668193at2759"/>
<dbReference type="AlphaFoldDB" id="A0A164TKY1"/>
<dbReference type="SUPFAM" id="SSF50978">
    <property type="entry name" value="WD40 repeat-like"/>
    <property type="match status" value="1"/>
</dbReference>
<dbReference type="InterPro" id="IPR015943">
    <property type="entry name" value="WD40/YVTN_repeat-like_dom_sf"/>
</dbReference>
<dbReference type="Proteomes" id="UP000076722">
    <property type="component" value="Unassembled WGS sequence"/>
</dbReference>
<dbReference type="PANTHER" id="PTHR19854">
    <property type="entry name" value="TRANSDUCIN BETA-LIKE 3"/>
    <property type="match status" value="1"/>
</dbReference>
<dbReference type="SMART" id="SM00320">
    <property type="entry name" value="WD40"/>
    <property type="match status" value="5"/>
</dbReference>
<reference evidence="6 7" key="1">
    <citation type="journal article" date="2016" name="Mol. Biol. Evol.">
        <title>Comparative Genomics of Early-Diverging Mushroom-Forming Fungi Provides Insights into the Origins of Lignocellulose Decay Capabilities.</title>
        <authorList>
            <person name="Nagy L.G."/>
            <person name="Riley R."/>
            <person name="Tritt A."/>
            <person name="Adam C."/>
            <person name="Daum C."/>
            <person name="Floudas D."/>
            <person name="Sun H."/>
            <person name="Yadav J.S."/>
            <person name="Pangilinan J."/>
            <person name="Larsson K.H."/>
            <person name="Matsuura K."/>
            <person name="Barry K."/>
            <person name="Labutti K."/>
            <person name="Kuo R."/>
            <person name="Ohm R.A."/>
            <person name="Bhattacharya S.S."/>
            <person name="Shirouzu T."/>
            <person name="Yoshinaga Y."/>
            <person name="Martin F.M."/>
            <person name="Grigoriev I.V."/>
            <person name="Hibbett D.S."/>
        </authorList>
    </citation>
    <scope>NUCLEOTIDE SEQUENCE [LARGE SCALE GENOMIC DNA]</scope>
    <source>
        <strain evidence="6 7">HHB9708</strain>
    </source>
</reference>
<keyword evidence="2" id="KW-0677">Repeat</keyword>
<dbReference type="Pfam" id="PF00400">
    <property type="entry name" value="WD40"/>
    <property type="match status" value="2"/>
</dbReference>
<feature type="repeat" description="WD" evidence="5">
    <location>
        <begin position="12"/>
        <end position="42"/>
    </location>
</feature>
<evidence type="ECO:0000256" key="1">
    <source>
        <dbReference type="ARBA" id="ARBA00022574"/>
    </source>
</evidence>
<protein>
    <recommendedName>
        <fullName evidence="4">ASTRA-associated protein 1</fullName>
    </recommendedName>
</protein>
<dbReference type="PROSITE" id="PS50082">
    <property type="entry name" value="WD_REPEATS_2"/>
    <property type="match status" value="1"/>
</dbReference>
<accession>A0A164TKY1</accession>
<evidence type="ECO:0000313" key="6">
    <source>
        <dbReference type="EMBL" id="KZS92453.1"/>
    </source>
</evidence>
<dbReference type="InterPro" id="IPR001680">
    <property type="entry name" value="WD40_rpt"/>
</dbReference>
<keyword evidence="7" id="KW-1185">Reference proteome</keyword>
<comment type="similarity">
    <text evidence="3">Belongs to the WD repeat ASA1 family.</text>
</comment>
<organism evidence="6 7">
    <name type="scientific">Sistotremastrum niveocremeum HHB9708</name>
    <dbReference type="NCBI Taxonomy" id="1314777"/>
    <lineage>
        <taxon>Eukaryota</taxon>
        <taxon>Fungi</taxon>
        <taxon>Dikarya</taxon>
        <taxon>Basidiomycota</taxon>
        <taxon>Agaricomycotina</taxon>
        <taxon>Agaricomycetes</taxon>
        <taxon>Sistotremastrales</taxon>
        <taxon>Sistotremastraceae</taxon>
        <taxon>Sertulicium</taxon>
        <taxon>Sertulicium niveocremeum</taxon>
    </lineage>
</organism>
<gene>
    <name evidence="6" type="ORF">SISNIDRAFT_474748</name>
</gene>
<evidence type="ECO:0000256" key="5">
    <source>
        <dbReference type="PROSITE-ProRule" id="PRU00221"/>
    </source>
</evidence>
<keyword evidence="1 5" id="KW-0853">WD repeat</keyword>
<dbReference type="STRING" id="1314777.A0A164TKY1"/>
<evidence type="ECO:0000256" key="3">
    <source>
        <dbReference type="ARBA" id="ARBA00037931"/>
    </source>
</evidence>
<dbReference type="EMBL" id="KV419410">
    <property type="protein sequence ID" value="KZS92453.1"/>
    <property type="molecule type" value="Genomic_DNA"/>
</dbReference>